<accession>A0AAV4IHV0</accession>
<organism evidence="3 4">
    <name type="scientific">Elysia marginata</name>
    <dbReference type="NCBI Taxonomy" id="1093978"/>
    <lineage>
        <taxon>Eukaryota</taxon>
        <taxon>Metazoa</taxon>
        <taxon>Spiralia</taxon>
        <taxon>Lophotrochozoa</taxon>
        <taxon>Mollusca</taxon>
        <taxon>Gastropoda</taxon>
        <taxon>Heterobranchia</taxon>
        <taxon>Euthyneura</taxon>
        <taxon>Panpulmonata</taxon>
        <taxon>Sacoglossa</taxon>
        <taxon>Placobranchoidea</taxon>
        <taxon>Plakobranchidae</taxon>
        <taxon>Elysia</taxon>
    </lineage>
</organism>
<sequence>DPVGKVKKLEKFEIDAKDNLADILYKHFKKIHDLSVPLKKQLENLEDAFKADELTVQGFKFKLDEISARFSDEVKSLKPKLLELAEQSSSDDGDKQPQEHLHEKQPEQWQQQLEPQKLVENQQQPQQSQHDGVQPLDKEEAKEGWQPGGEKDVQPQERDEKLMKDQQQQQRELSEQQQELSEQQQQQQQRELSEQQQQQDQRELLEQQQMLTRKKLQIQSQLLRQNGKAAIDSPSAINDRINKHKTAASKKVHKLAAKSKIKTKHGESLRTMNNVHEQIQNNSKAVGNGNKSDRLLHNAEDSPYGVGDKGAGGRKLMASFFDRLVEMGEEQQKRARTKLRHQETEVMESAVCFISRVVDCFIFYLHYYIIIVIFTCCFNNQS</sequence>
<feature type="compositionally biased region" description="Polar residues" evidence="1">
    <location>
        <begin position="119"/>
        <end position="131"/>
    </location>
</feature>
<dbReference type="Proteomes" id="UP000762676">
    <property type="component" value="Unassembled WGS sequence"/>
</dbReference>
<proteinExistence type="predicted"/>
<reference evidence="3 4" key="1">
    <citation type="journal article" date="2021" name="Elife">
        <title>Chloroplast acquisition without the gene transfer in kleptoplastic sea slugs, Plakobranchus ocellatus.</title>
        <authorList>
            <person name="Maeda T."/>
            <person name="Takahashi S."/>
            <person name="Yoshida T."/>
            <person name="Shimamura S."/>
            <person name="Takaki Y."/>
            <person name="Nagai Y."/>
            <person name="Toyoda A."/>
            <person name="Suzuki Y."/>
            <person name="Arimoto A."/>
            <person name="Ishii H."/>
            <person name="Satoh N."/>
            <person name="Nishiyama T."/>
            <person name="Hasebe M."/>
            <person name="Maruyama T."/>
            <person name="Minagawa J."/>
            <person name="Obokata J."/>
            <person name="Shigenobu S."/>
        </authorList>
    </citation>
    <scope>NUCLEOTIDE SEQUENCE [LARGE SCALE GENOMIC DNA]</scope>
</reference>
<evidence type="ECO:0000256" key="2">
    <source>
        <dbReference type="SAM" id="Phobius"/>
    </source>
</evidence>
<feature type="compositionally biased region" description="Low complexity" evidence="1">
    <location>
        <begin position="107"/>
        <end position="118"/>
    </location>
</feature>
<keyword evidence="4" id="KW-1185">Reference proteome</keyword>
<evidence type="ECO:0000256" key="1">
    <source>
        <dbReference type="SAM" id="MobiDB-lite"/>
    </source>
</evidence>
<keyword evidence="2" id="KW-1133">Transmembrane helix</keyword>
<dbReference type="EMBL" id="BMAT01002535">
    <property type="protein sequence ID" value="GFS08738.1"/>
    <property type="molecule type" value="Genomic_DNA"/>
</dbReference>
<keyword evidence="2" id="KW-0472">Membrane</keyword>
<evidence type="ECO:0000313" key="3">
    <source>
        <dbReference type="EMBL" id="GFS08738.1"/>
    </source>
</evidence>
<gene>
    <name evidence="3" type="ORF">ElyMa_001281500</name>
</gene>
<feature type="non-terminal residue" evidence="3">
    <location>
        <position position="1"/>
    </location>
</feature>
<protein>
    <recommendedName>
        <fullName evidence="5">FH2 domain-containing protein</fullName>
    </recommendedName>
</protein>
<name>A0AAV4IHV0_9GAST</name>
<comment type="caution">
    <text evidence="3">The sequence shown here is derived from an EMBL/GenBank/DDBJ whole genome shotgun (WGS) entry which is preliminary data.</text>
</comment>
<evidence type="ECO:0008006" key="5">
    <source>
        <dbReference type="Google" id="ProtNLM"/>
    </source>
</evidence>
<feature type="transmembrane region" description="Helical" evidence="2">
    <location>
        <begin position="361"/>
        <end position="378"/>
    </location>
</feature>
<feature type="compositionally biased region" description="Low complexity" evidence="1">
    <location>
        <begin position="166"/>
        <end position="199"/>
    </location>
</feature>
<evidence type="ECO:0000313" key="4">
    <source>
        <dbReference type="Proteomes" id="UP000762676"/>
    </source>
</evidence>
<keyword evidence="2" id="KW-0812">Transmembrane</keyword>
<feature type="compositionally biased region" description="Basic and acidic residues" evidence="1">
    <location>
        <begin position="136"/>
        <end position="164"/>
    </location>
</feature>
<feature type="region of interest" description="Disordered" evidence="1">
    <location>
        <begin position="82"/>
        <end position="201"/>
    </location>
</feature>
<dbReference type="AlphaFoldDB" id="A0AAV4IHV0"/>
<feature type="compositionally biased region" description="Basic and acidic residues" evidence="1">
    <location>
        <begin position="92"/>
        <end position="106"/>
    </location>
</feature>